<feature type="region of interest" description="Disordered" evidence="1">
    <location>
        <begin position="26"/>
        <end position="156"/>
    </location>
</feature>
<dbReference type="EMBL" id="ML996610">
    <property type="protein sequence ID" value="KAF2752536.1"/>
    <property type="molecule type" value="Genomic_DNA"/>
</dbReference>
<organism evidence="2 3">
    <name type="scientific">Pseudovirgaria hyperparasitica</name>
    <dbReference type="NCBI Taxonomy" id="470096"/>
    <lineage>
        <taxon>Eukaryota</taxon>
        <taxon>Fungi</taxon>
        <taxon>Dikarya</taxon>
        <taxon>Ascomycota</taxon>
        <taxon>Pezizomycotina</taxon>
        <taxon>Dothideomycetes</taxon>
        <taxon>Dothideomycetes incertae sedis</taxon>
        <taxon>Acrospermales</taxon>
        <taxon>Acrospermaceae</taxon>
        <taxon>Pseudovirgaria</taxon>
    </lineage>
</organism>
<dbReference type="Proteomes" id="UP000799437">
    <property type="component" value="Unassembled WGS sequence"/>
</dbReference>
<feature type="compositionally biased region" description="Basic and acidic residues" evidence="1">
    <location>
        <begin position="57"/>
        <end position="67"/>
    </location>
</feature>
<feature type="compositionally biased region" description="Polar residues" evidence="1">
    <location>
        <begin position="107"/>
        <end position="122"/>
    </location>
</feature>
<evidence type="ECO:0000256" key="1">
    <source>
        <dbReference type="SAM" id="MobiDB-lite"/>
    </source>
</evidence>
<feature type="compositionally biased region" description="Polar residues" evidence="1">
    <location>
        <begin position="147"/>
        <end position="156"/>
    </location>
</feature>
<dbReference type="RefSeq" id="XP_033594994.1">
    <property type="nucleotide sequence ID" value="XM_033740568.1"/>
</dbReference>
<feature type="compositionally biased region" description="Polar residues" evidence="1">
    <location>
        <begin position="26"/>
        <end position="53"/>
    </location>
</feature>
<feature type="compositionally biased region" description="Polar residues" evidence="1">
    <location>
        <begin position="74"/>
        <end position="83"/>
    </location>
</feature>
<dbReference type="GeneID" id="54481622"/>
<proteinExistence type="predicted"/>
<name>A0A6A6VRX5_9PEZI</name>
<evidence type="ECO:0000313" key="3">
    <source>
        <dbReference type="Proteomes" id="UP000799437"/>
    </source>
</evidence>
<feature type="compositionally biased region" description="Low complexity" evidence="1">
    <location>
        <begin position="203"/>
        <end position="213"/>
    </location>
</feature>
<reference evidence="2" key="1">
    <citation type="journal article" date="2020" name="Stud. Mycol.">
        <title>101 Dothideomycetes genomes: a test case for predicting lifestyles and emergence of pathogens.</title>
        <authorList>
            <person name="Haridas S."/>
            <person name="Albert R."/>
            <person name="Binder M."/>
            <person name="Bloem J."/>
            <person name="Labutti K."/>
            <person name="Salamov A."/>
            <person name="Andreopoulos B."/>
            <person name="Baker S."/>
            <person name="Barry K."/>
            <person name="Bills G."/>
            <person name="Bluhm B."/>
            <person name="Cannon C."/>
            <person name="Castanera R."/>
            <person name="Culley D."/>
            <person name="Daum C."/>
            <person name="Ezra D."/>
            <person name="Gonzalez J."/>
            <person name="Henrissat B."/>
            <person name="Kuo A."/>
            <person name="Liang C."/>
            <person name="Lipzen A."/>
            <person name="Lutzoni F."/>
            <person name="Magnuson J."/>
            <person name="Mondo S."/>
            <person name="Nolan M."/>
            <person name="Ohm R."/>
            <person name="Pangilinan J."/>
            <person name="Park H.-J."/>
            <person name="Ramirez L."/>
            <person name="Alfaro M."/>
            <person name="Sun H."/>
            <person name="Tritt A."/>
            <person name="Yoshinaga Y."/>
            <person name="Zwiers L.-H."/>
            <person name="Turgeon B."/>
            <person name="Goodwin S."/>
            <person name="Spatafora J."/>
            <person name="Crous P."/>
            <person name="Grigoriev I."/>
        </authorList>
    </citation>
    <scope>NUCLEOTIDE SEQUENCE</scope>
    <source>
        <strain evidence="2">CBS 121739</strain>
    </source>
</reference>
<evidence type="ECO:0000313" key="2">
    <source>
        <dbReference type="EMBL" id="KAF2752536.1"/>
    </source>
</evidence>
<accession>A0A6A6VRX5</accession>
<feature type="compositionally biased region" description="Low complexity" evidence="1">
    <location>
        <begin position="84"/>
        <end position="98"/>
    </location>
</feature>
<keyword evidence="3" id="KW-1185">Reference proteome</keyword>
<protein>
    <submittedName>
        <fullName evidence="2">Uncharacterized protein</fullName>
    </submittedName>
</protein>
<sequence length="272" mass="28461">MPVTRPSFDTAARQQWPPLTSAFWGINQQSNHASPGIDTSSQGSLNSMPNHSLTRVIEPHSSRRIEATGDSFHPNLTTSPGIVSSSADSSRASPSTAPSTPPDEGADTSSARNPSSESTSSIDKAASGLSEHPIQHSQAAGKHPNLCPTQSSVLESGSNLNASTRQRTQNNGDSSSSLTGVCISTTPSRIHLDAVARDMAVGDDSSVHGSHSGCNSHLVAPNPTEDAISLPGTKRPYSGPANDADLIEDNICHGIKRFRGDFRFSGSRLQTG</sequence>
<feature type="region of interest" description="Disordered" evidence="1">
    <location>
        <begin position="203"/>
        <end position="223"/>
    </location>
</feature>
<dbReference type="AlphaFoldDB" id="A0A6A6VRX5"/>
<gene>
    <name evidence="2" type="ORF">EJ05DRAFT_296856</name>
</gene>